<evidence type="ECO:0000313" key="5">
    <source>
        <dbReference type="EMBL" id="MBB6160845.1"/>
    </source>
</evidence>
<evidence type="ECO:0000256" key="3">
    <source>
        <dbReference type="SAM" id="SignalP"/>
    </source>
</evidence>
<keyword evidence="3" id="KW-0732">Signal</keyword>
<dbReference type="AlphaFoldDB" id="A0A7W9Y2K2"/>
<comment type="similarity">
    <text evidence="1">Belongs to the 'GDXG' lipolytic enzyme family.</text>
</comment>
<evidence type="ECO:0000313" key="6">
    <source>
        <dbReference type="Proteomes" id="UP000547879"/>
    </source>
</evidence>
<evidence type="ECO:0000256" key="2">
    <source>
        <dbReference type="ARBA" id="ARBA00022801"/>
    </source>
</evidence>
<feature type="domain" description="BD-FAE-like" evidence="4">
    <location>
        <begin position="62"/>
        <end position="235"/>
    </location>
</feature>
<evidence type="ECO:0000256" key="1">
    <source>
        <dbReference type="ARBA" id="ARBA00010515"/>
    </source>
</evidence>
<name>A0A7W9Y2K2_9HYPH</name>
<dbReference type="EMBL" id="JACHEG010000001">
    <property type="protein sequence ID" value="MBB6160845.1"/>
    <property type="molecule type" value="Genomic_DNA"/>
</dbReference>
<accession>A0A7W9Y2K2</accession>
<dbReference type="Pfam" id="PF20434">
    <property type="entry name" value="BD-FAE"/>
    <property type="match status" value="1"/>
</dbReference>
<sequence>MTGFSFSRYLSTARVLWGLALFTAAMAASAHAQQFGRQVGTLAKGVSVERDVAYGSMAEQRMDVYLPQNAQRSPIIVMVHGGAWAFGSKSAPGVVDNKVSHWLPKGFIFVSVETRLAPAADPIEQATDVAAAMAMVQRRAASWGGDPSKMVLMGHSAGAHLVALVSANRSIAQKAGVKPWAGTIALDSAAYDVSSIMERPNHPRFYDQAFGSDPRFWKIASPTLYAGSNIPRMLLVCSSLRSDSCPQANAFARKSGGQARVLPLSLRHMAINRMLGLESDYTHQIDAFINSIVAR</sequence>
<dbReference type="SUPFAM" id="SSF53474">
    <property type="entry name" value="alpha/beta-Hydrolases"/>
    <property type="match status" value="1"/>
</dbReference>
<dbReference type="InterPro" id="IPR050300">
    <property type="entry name" value="GDXG_lipolytic_enzyme"/>
</dbReference>
<comment type="caution">
    <text evidence="5">The sequence shown here is derived from an EMBL/GenBank/DDBJ whole genome shotgun (WGS) entry which is preliminary data.</text>
</comment>
<feature type="signal peptide" evidence="3">
    <location>
        <begin position="1"/>
        <end position="32"/>
    </location>
</feature>
<keyword evidence="6" id="KW-1185">Reference proteome</keyword>
<gene>
    <name evidence="5" type="ORF">HNQ72_000642</name>
</gene>
<keyword evidence="2" id="KW-0378">Hydrolase</keyword>
<dbReference type="PANTHER" id="PTHR48081">
    <property type="entry name" value="AB HYDROLASE SUPERFAMILY PROTEIN C4A8.06C"/>
    <property type="match status" value="1"/>
</dbReference>
<dbReference type="InterPro" id="IPR002168">
    <property type="entry name" value="Lipase_GDXG_HIS_AS"/>
</dbReference>
<feature type="chain" id="PRO_5031481362" evidence="3">
    <location>
        <begin position="33"/>
        <end position="295"/>
    </location>
</feature>
<protein>
    <submittedName>
        <fullName evidence="5">Acetyl esterase/lipase</fullName>
    </submittedName>
</protein>
<dbReference type="Proteomes" id="UP000547879">
    <property type="component" value="Unassembled WGS sequence"/>
</dbReference>
<evidence type="ECO:0000259" key="4">
    <source>
        <dbReference type="Pfam" id="PF20434"/>
    </source>
</evidence>
<reference evidence="5 6" key="1">
    <citation type="submission" date="2020-08" db="EMBL/GenBank/DDBJ databases">
        <title>Genomic Encyclopedia of Type Strains, Phase IV (KMG-IV): sequencing the most valuable type-strain genomes for metagenomic binning, comparative biology and taxonomic classification.</title>
        <authorList>
            <person name="Goeker M."/>
        </authorList>
    </citation>
    <scope>NUCLEOTIDE SEQUENCE [LARGE SCALE GENOMIC DNA]</scope>
    <source>
        <strain evidence="5 6">DSM 100734</strain>
    </source>
</reference>
<dbReference type="PROSITE" id="PS01173">
    <property type="entry name" value="LIPASE_GDXG_HIS"/>
    <property type="match status" value="1"/>
</dbReference>
<dbReference type="InterPro" id="IPR049492">
    <property type="entry name" value="BD-FAE-like_dom"/>
</dbReference>
<dbReference type="RefSeq" id="WP_183989532.1">
    <property type="nucleotide sequence ID" value="NZ_BMHW01000001.1"/>
</dbReference>
<dbReference type="Gene3D" id="3.40.50.1820">
    <property type="entry name" value="alpha/beta hydrolase"/>
    <property type="match status" value="1"/>
</dbReference>
<dbReference type="PANTHER" id="PTHR48081:SF33">
    <property type="entry name" value="KYNURENINE FORMAMIDASE"/>
    <property type="match status" value="1"/>
</dbReference>
<organism evidence="5 6">
    <name type="scientific">Rhizobium wenxiniae</name>
    <dbReference type="NCBI Taxonomy" id="1737357"/>
    <lineage>
        <taxon>Bacteria</taxon>
        <taxon>Pseudomonadati</taxon>
        <taxon>Pseudomonadota</taxon>
        <taxon>Alphaproteobacteria</taxon>
        <taxon>Hyphomicrobiales</taxon>
        <taxon>Rhizobiaceae</taxon>
        <taxon>Rhizobium/Agrobacterium group</taxon>
        <taxon>Rhizobium</taxon>
    </lineage>
</organism>
<proteinExistence type="inferred from homology"/>
<dbReference type="GO" id="GO:0016787">
    <property type="term" value="F:hydrolase activity"/>
    <property type="evidence" value="ECO:0007669"/>
    <property type="project" value="UniProtKB-KW"/>
</dbReference>
<dbReference type="InterPro" id="IPR029058">
    <property type="entry name" value="AB_hydrolase_fold"/>
</dbReference>